<evidence type="ECO:0000259" key="1">
    <source>
        <dbReference type="PROSITE" id="PS51819"/>
    </source>
</evidence>
<dbReference type="PANTHER" id="PTHR35908:SF1">
    <property type="entry name" value="CONSERVED PROTEIN"/>
    <property type="match status" value="1"/>
</dbReference>
<dbReference type="Pfam" id="PF18029">
    <property type="entry name" value="Glyoxalase_6"/>
    <property type="match status" value="1"/>
</dbReference>
<reference evidence="2 3" key="2">
    <citation type="submission" date="2020-03" db="EMBL/GenBank/DDBJ databases">
        <authorList>
            <person name="Ichikawa N."/>
            <person name="Kimura A."/>
            <person name="Kitahashi Y."/>
            <person name="Uohara A."/>
        </authorList>
    </citation>
    <scope>NUCLEOTIDE SEQUENCE [LARGE SCALE GENOMIC DNA]</scope>
    <source>
        <strain evidence="2 3">NBRC 108638</strain>
    </source>
</reference>
<keyword evidence="3" id="KW-1185">Reference proteome</keyword>
<dbReference type="SUPFAM" id="SSF54593">
    <property type="entry name" value="Glyoxalase/Bleomycin resistance protein/Dihydroxybiphenyl dioxygenase"/>
    <property type="match status" value="1"/>
</dbReference>
<gene>
    <name evidence="2" type="ORF">Prum_088850</name>
</gene>
<comment type="caution">
    <text evidence="2">The sequence shown here is derived from an EMBL/GenBank/DDBJ whole genome shotgun (WGS) entry which is preliminary data.</text>
</comment>
<dbReference type="InterPro" id="IPR029068">
    <property type="entry name" value="Glyas_Bleomycin-R_OHBP_Dase"/>
</dbReference>
<protein>
    <recommendedName>
        <fullName evidence="1">VOC domain-containing protein</fullName>
    </recommendedName>
</protein>
<reference evidence="2 3" key="1">
    <citation type="submission" date="2020-03" db="EMBL/GenBank/DDBJ databases">
        <title>Whole genome shotgun sequence of Phytohabitans rumicis NBRC 108638.</title>
        <authorList>
            <person name="Komaki H."/>
            <person name="Tamura T."/>
        </authorList>
    </citation>
    <scope>NUCLEOTIDE SEQUENCE [LARGE SCALE GENOMIC DNA]</scope>
    <source>
        <strain evidence="2 3">NBRC 108638</strain>
    </source>
</reference>
<accession>A0A6V8LDD7</accession>
<name>A0A6V8LDD7_9ACTN</name>
<dbReference type="Proteomes" id="UP000482960">
    <property type="component" value="Unassembled WGS sequence"/>
</dbReference>
<dbReference type="Gene3D" id="3.10.180.10">
    <property type="entry name" value="2,3-Dihydroxybiphenyl 1,2-Dioxygenase, domain 1"/>
    <property type="match status" value="1"/>
</dbReference>
<dbReference type="PROSITE" id="PS51819">
    <property type="entry name" value="VOC"/>
    <property type="match status" value="1"/>
</dbReference>
<dbReference type="InterPro" id="IPR037523">
    <property type="entry name" value="VOC_core"/>
</dbReference>
<proteinExistence type="predicted"/>
<sequence length="117" mass="12617">MAAVTLDCDDPPALARFWAELVGGEIALAGEAFVAVKTERGWLAAVRVPHYQPPTWPGAAMPKQIHLDVAVSDLDQAEAAAIRLGARRAATQPAPHRWRVMLDPAGHPFCLSTQMPE</sequence>
<dbReference type="CDD" id="cd06587">
    <property type="entry name" value="VOC"/>
    <property type="match status" value="1"/>
</dbReference>
<evidence type="ECO:0000313" key="2">
    <source>
        <dbReference type="EMBL" id="GFJ95243.1"/>
    </source>
</evidence>
<dbReference type="PANTHER" id="PTHR35908">
    <property type="entry name" value="HYPOTHETICAL FUSION PROTEIN"/>
    <property type="match status" value="1"/>
</dbReference>
<dbReference type="EMBL" id="BLPG01000001">
    <property type="protein sequence ID" value="GFJ95243.1"/>
    <property type="molecule type" value="Genomic_DNA"/>
</dbReference>
<feature type="domain" description="VOC" evidence="1">
    <location>
        <begin position="1"/>
        <end position="114"/>
    </location>
</feature>
<dbReference type="InterPro" id="IPR041581">
    <property type="entry name" value="Glyoxalase_6"/>
</dbReference>
<evidence type="ECO:0000313" key="3">
    <source>
        <dbReference type="Proteomes" id="UP000482960"/>
    </source>
</evidence>
<organism evidence="2 3">
    <name type="scientific">Phytohabitans rumicis</name>
    <dbReference type="NCBI Taxonomy" id="1076125"/>
    <lineage>
        <taxon>Bacteria</taxon>
        <taxon>Bacillati</taxon>
        <taxon>Actinomycetota</taxon>
        <taxon>Actinomycetes</taxon>
        <taxon>Micromonosporales</taxon>
        <taxon>Micromonosporaceae</taxon>
    </lineage>
</organism>
<dbReference type="AlphaFoldDB" id="A0A6V8LDD7"/>